<dbReference type="Pfam" id="PF00587">
    <property type="entry name" value="tRNA-synt_2b"/>
    <property type="match status" value="1"/>
</dbReference>
<dbReference type="SUPFAM" id="SSF55681">
    <property type="entry name" value="Class II aaRS and biotin synthetases"/>
    <property type="match status" value="1"/>
</dbReference>
<keyword evidence="7 13" id="KW-0862">Zinc</keyword>
<dbReference type="SUPFAM" id="SSF55186">
    <property type="entry name" value="ThrRS/AlaRS common domain"/>
    <property type="match status" value="1"/>
</dbReference>
<comment type="cofactor">
    <cofactor evidence="13">
        <name>Zn(2+)</name>
        <dbReference type="ChEBI" id="CHEBI:29105"/>
    </cofactor>
    <text evidence="13">Binds 1 zinc ion per subunit.</text>
</comment>
<evidence type="ECO:0000256" key="6">
    <source>
        <dbReference type="ARBA" id="ARBA00022741"/>
    </source>
</evidence>
<comment type="caution">
    <text evidence="13">Lacks conserved residue(s) required for the propagation of feature annotation.</text>
</comment>
<dbReference type="InterPro" id="IPR047246">
    <property type="entry name" value="ThrRS_anticodon"/>
</dbReference>
<dbReference type="GO" id="GO:0005737">
    <property type="term" value="C:cytoplasm"/>
    <property type="evidence" value="ECO:0007669"/>
    <property type="project" value="UniProtKB-SubCell"/>
</dbReference>
<dbReference type="Gene3D" id="3.10.20.30">
    <property type="match status" value="1"/>
</dbReference>
<dbReference type="RefSeq" id="WP_171303512.1">
    <property type="nucleotide sequence ID" value="NZ_JABFIF010000014.1"/>
</dbReference>
<comment type="similarity">
    <text evidence="1 13">Belongs to the class-II aminoacyl-tRNA synthetase family.</text>
</comment>
<reference evidence="16 17" key="1">
    <citation type="submission" date="2020-05" db="EMBL/GenBank/DDBJ databases">
        <title>Draft genome sequence of Clostridium cochlearium strain AGROS13 isolated from a sheep dairy farm in New Zealand.</title>
        <authorList>
            <person name="Gupta T.B."/>
            <person name="Jauregui R."/>
            <person name="Risson A.N."/>
            <person name="Brightwell G."/>
            <person name="Maclean P."/>
        </authorList>
    </citation>
    <scope>NUCLEOTIDE SEQUENCE [LARGE SCALE GENOMIC DNA]</scope>
    <source>
        <strain evidence="16 17">AGROS13</strain>
    </source>
</reference>
<evidence type="ECO:0000259" key="14">
    <source>
        <dbReference type="PROSITE" id="PS50862"/>
    </source>
</evidence>
<feature type="domain" description="Aminoacyl-transfer RNA synthetases class-II family profile" evidence="14">
    <location>
        <begin position="266"/>
        <end position="532"/>
    </location>
</feature>
<dbReference type="FunFam" id="3.30.980.10:FF:000005">
    <property type="entry name" value="Threonyl-tRNA synthetase, mitochondrial"/>
    <property type="match status" value="1"/>
</dbReference>
<dbReference type="FunFam" id="3.10.20.30:FF:000005">
    <property type="entry name" value="Threonine--tRNA ligase"/>
    <property type="match status" value="1"/>
</dbReference>
<dbReference type="GO" id="GO:0016740">
    <property type="term" value="F:transferase activity"/>
    <property type="evidence" value="ECO:0007669"/>
    <property type="project" value="UniProtKB-ARBA"/>
</dbReference>
<dbReference type="InterPro" id="IPR002314">
    <property type="entry name" value="aa-tRNA-synt_IIb"/>
</dbReference>
<evidence type="ECO:0000256" key="2">
    <source>
        <dbReference type="ARBA" id="ARBA00022490"/>
    </source>
</evidence>
<dbReference type="FunFam" id="3.40.50.800:FF:000001">
    <property type="entry name" value="Threonine--tRNA ligase"/>
    <property type="match status" value="1"/>
</dbReference>
<dbReference type="EC" id="6.1.1.3" evidence="13"/>
<dbReference type="GO" id="GO:0046872">
    <property type="term" value="F:metal ion binding"/>
    <property type="evidence" value="ECO:0007669"/>
    <property type="project" value="UniProtKB-KW"/>
</dbReference>
<comment type="subunit">
    <text evidence="13">Homodimer.</text>
</comment>
<dbReference type="Pfam" id="PF07973">
    <property type="entry name" value="tRNA_SAD"/>
    <property type="match status" value="1"/>
</dbReference>
<dbReference type="Gene3D" id="3.30.930.10">
    <property type="entry name" value="Bira Bifunctional Protein, Domain 2"/>
    <property type="match status" value="1"/>
</dbReference>
<keyword evidence="11 13" id="KW-0030">Aminoacyl-tRNA synthetase</keyword>
<dbReference type="InterPro" id="IPR004154">
    <property type="entry name" value="Anticodon-bd"/>
</dbReference>
<feature type="binding site" evidence="13">
    <location>
        <position position="509"/>
    </location>
    <ligand>
        <name>Zn(2+)</name>
        <dbReference type="ChEBI" id="CHEBI:29105"/>
        <note>catalytic</note>
    </ligand>
</feature>
<dbReference type="PANTHER" id="PTHR11451:SF44">
    <property type="entry name" value="THREONINE--TRNA LIGASE, CHLOROPLASTIC_MITOCHONDRIAL 2"/>
    <property type="match status" value="1"/>
</dbReference>
<dbReference type="SUPFAM" id="SSF52954">
    <property type="entry name" value="Class II aaRS ABD-related"/>
    <property type="match status" value="1"/>
</dbReference>
<dbReference type="PROSITE" id="PS51880">
    <property type="entry name" value="TGS"/>
    <property type="match status" value="1"/>
</dbReference>
<evidence type="ECO:0000256" key="9">
    <source>
        <dbReference type="ARBA" id="ARBA00022884"/>
    </source>
</evidence>
<dbReference type="SUPFAM" id="SSF81271">
    <property type="entry name" value="TGS-like"/>
    <property type="match status" value="1"/>
</dbReference>
<dbReference type="GO" id="GO:0004829">
    <property type="term" value="F:threonine-tRNA ligase activity"/>
    <property type="evidence" value="ECO:0007669"/>
    <property type="project" value="UniProtKB-UniRule"/>
</dbReference>
<evidence type="ECO:0000256" key="3">
    <source>
        <dbReference type="ARBA" id="ARBA00022555"/>
    </source>
</evidence>
<proteinExistence type="inferred from homology"/>
<dbReference type="GO" id="GO:0000049">
    <property type="term" value="F:tRNA binding"/>
    <property type="evidence" value="ECO:0007669"/>
    <property type="project" value="UniProtKB-KW"/>
</dbReference>
<dbReference type="GO" id="GO:0006435">
    <property type="term" value="P:threonyl-tRNA aminoacylation"/>
    <property type="evidence" value="ECO:0007669"/>
    <property type="project" value="UniProtKB-UniRule"/>
</dbReference>
<dbReference type="InterPro" id="IPR018163">
    <property type="entry name" value="Thr/Ala-tRNA-synth_IIc_edit"/>
</dbReference>
<dbReference type="InterPro" id="IPR036621">
    <property type="entry name" value="Anticodon-bd_dom_sf"/>
</dbReference>
<keyword evidence="8 13" id="KW-0067">ATP-binding</keyword>
<evidence type="ECO:0000256" key="12">
    <source>
        <dbReference type="ARBA" id="ARBA00049515"/>
    </source>
</evidence>
<dbReference type="Gene3D" id="3.30.980.10">
    <property type="entry name" value="Threonyl-trna Synthetase, Chain A, domain 2"/>
    <property type="match status" value="1"/>
</dbReference>
<name>A0A7Y3XYR2_CLOCO</name>
<dbReference type="InterPro" id="IPR033728">
    <property type="entry name" value="ThrRS_core"/>
</dbReference>
<keyword evidence="3 13" id="KW-0820">tRNA-binding</keyword>
<dbReference type="InterPro" id="IPR002320">
    <property type="entry name" value="Thr-tRNA-ligase_IIa"/>
</dbReference>
<dbReference type="Gene3D" id="3.30.54.20">
    <property type="match status" value="1"/>
</dbReference>
<dbReference type="NCBIfam" id="TIGR00418">
    <property type="entry name" value="thrS"/>
    <property type="match status" value="1"/>
</dbReference>
<evidence type="ECO:0000256" key="11">
    <source>
        <dbReference type="ARBA" id="ARBA00023146"/>
    </source>
</evidence>
<dbReference type="InterPro" id="IPR045864">
    <property type="entry name" value="aa-tRNA-synth_II/BPL/LPL"/>
</dbReference>
<dbReference type="InterPro" id="IPR012947">
    <property type="entry name" value="tRNA_SAD"/>
</dbReference>
<keyword evidence="5 13" id="KW-0479">Metal-binding</keyword>
<dbReference type="Proteomes" id="UP000528432">
    <property type="component" value="Unassembled WGS sequence"/>
</dbReference>
<dbReference type="CDD" id="cd01667">
    <property type="entry name" value="TGS_ThrRS"/>
    <property type="match status" value="1"/>
</dbReference>
<dbReference type="SMART" id="SM00863">
    <property type="entry name" value="tRNA_SAD"/>
    <property type="match status" value="1"/>
</dbReference>
<dbReference type="FunFam" id="3.30.930.10:FF:000002">
    <property type="entry name" value="Threonine--tRNA ligase"/>
    <property type="match status" value="1"/>
</dbReference>
<dbReference type="EMBL" id="JABFIF010000014">
    <property type="protein sequence ID" value="NOH16318.1"/>
    <property type="molecule type" value="Genomic_DNA"/>
</dbReference>
<dbReference type="InterPro" id="IPR004095">
    <property type="entry name" value="TGS"/>
</dbReference>
<keyword evidence="4 13" id="KW-0436">Ligase</keyword>
<evidence type="ECO:0000256" key="7">
    <source>
        <dbReference type="ARBA" id="ARBA00022833"/>
    </source>
</evidence>
<evidence type="ECO:0000259" key="15">
    <source>
        <dbReference type="PROSITE" id="PS51880"/>
    </source>
</evidence>
<keyword evidence="2 13" id="KW-0963">Cytoplasm</keyword>
<organism evidence="16 17">
    <name type="scientific">Clostridium cochlearium</name>
    <dbReference type="NCBI Taxonomy" id="1494"/>
    <lineage>
        <taxon>Bacteria</taxon>
        <taxon>Bacillati</taxon>
        <taxon>Bacillota</taxon>
        <taxon>Clostridia</taxon>
        <taxon>Eubacteriales</taxon>
        <taxon>Clostridiaceae</taxon>
        <taxon>Clostridium</taxon>
    </lineage>
</organism>
<keyword evidence="10 13" id="KW-0648">Protein biosynthesis</keyword>
<gene>
    <name evidence="13 16" type="primary">thrS</name>
    <name evidence="16" type="ORF">HMJ28_07965</name>
</gene>
<evidence type="ECO:0000256" key="8">
    <source>
        <dbReference type="ARBA" id="ARBA00022840"/>
    </source>
</evidence>
<dbReference type="InterPro" id="IPR012676">
    <property type="entry name" value="TGS-like"/>
</dbReference>
<comment type="catalytic activity">
    <reaction evidence="12 13">
        <text>tRNA(Thr) + L-threonine + ATP = L-threonyl-tRNA(Thr) + AMP + diphosphate + H(+)</text>
        <dbReference type="Rhea" id="RHEA:24624"/>
        <dbReference type="Rhea" id="RHEA-COMP:9670"/>
        <dbReference type="Rhea" id="RHEA-COMP:9704"/>
        <dbReference type="ChEBI" id="CHEBI:15378"/>
        <dbReference type="ChEBI" id="CHEBI:30616"/>
        <dbReference type="ChEBI" id="CHEBI:33019"/>
        <dbReference type="ChEBI" id="CHEBI:57926"/>
        <dbReference type="ChEBI" id="CHEBI:78442"/>
        <dbReference type="ChEBI" id="CHEBI:78534"/>
        <dbReference type="ChEBI" id="CHEBI:456215"/>
        <dbReference type="EC" id="6.1.1.3"/>
    </reaction>
</comment>
<dbReference type="Pfam" id="PF02824">
    <property type="entry name" value="TGS"/>
    <property type="match status" value="1"/>
</dbReference>
<dbReference type="HAMAP" id="MF_00184">
    <property type="entry name" value="Thr_tRNA_synth"/>
    <property type="match status" value="1"/>
</dbReference>
<evidence type="ECO:0000313" key="16">
    <source>
        <dbReference type="EMBL" id="NOH16318.1"/>
    </source>
</evidence>
<dbReference type="CDD" id="cd00771">
    <property type="entry name" value="ThrRS_core"/>
    <property type="match status" value="1"/>
</dbReference>
<dbReference type="InterPro" id="IPR012675">
    <property type="entry name" value="Beta-grasp_dom_sf"/>
</dbReference>
<dbReference type="GO" id="GO:0005524">
    <property type="term" value="F:ATP binding"/>
    <property type="evidence" value="ECO:0007669"/>
    <property type="project" value="UniProtKB-UniRule"/>
</dbReference>
<evidence type="ECO:0000256" key="5">
    <source>
        <dbReference type="ARBA" id="ARBA00022723"/>
    </source>
</evidence>
<evidence type="ECO:0000256" key="4">
    <source>
        <dbReference type="ARBA" id="ARBA00022598"/>
    </source>
</evidence>
<evidence type="ECO:0000256" key="10">
    <source>
        <dbReference type="ARBA" id="ARBA00022917"/>
    </source>
</evidence>
<dbReference type="AlphaFoldDB" id="A0A7Y3XYR2"/>
<dbReference type="PRINTS" id="PR01047">
    <property type="entry name" value="TRNASYNTHTHR"/>
</dbReference>
<evidence type="ECO:0000256" key="1">
    <source>
        <dbReference type="ARBA" id="ARBA00008226"/>
    </source>
</evidence>
<dbReference type="PROSITE" id="PS50862">
    <property type="entry name" value="AA_TRNA_LIGASE_II"/>
    <property type="match status" value="1"/>
</dbReference>
<dbReference type="GO" id="GO:0140096">
    <property type="term" value="F:catalytic activity, acting on a protein"/>
    <property type="evidence" value="ECO:0007669"/>
    <property type="project" value="UniProtKB-ARBA"/>
</dbReference>
<dbReference type="CDD" id="cd00860">
    <property type="entry name" value="ThrRS_anticodon"/>
    <property type="match status" value="1"/>
</dbReference>
<feature type="binding site" evidence="13">
    <location>
        <position position="384"/>
    </location>
    <ligand>
        <name>Zn(2+)</name>
        <dbReference type="ChEBI" id="CHEBI:29105"/>
        <note>catalytic</note>
    </ligand>
</feature>
<dbReference type="PANTHER" id="PTHR11451">
    <property type="entry name" value="THREONINE-TRNA LIGASE"/>
    <property type="match status" value="1"/>
</dbReference>
<comment type="caution">
    <text evidence="16">The sequence shown here is derived from an EMBL/GenBank/DDBJ whole genome shotgun (WGS) entry which is preliminary data.</text>
</comment>
<feature type="binding site" evidence="13">
    <location>
        <position position="333"/>
    </location>
    <ligand>
        <name>Zn(2+)</name>
        <dbReference type="ChEBI" id="CHEBI:29105"/>
        <note>catalytic</note>
    </ligand>
</feature>
<accession>A0A7Y3XYR2</accession>
<sequence length="639" mass="73750">MINITLKDGKVIEVEKGVRVSDIAMKISPALYKKAVGAKVNGEVAELMTEIKEDSQLEILTFDDEDGRRTVRHTASHILAQAVKRLYPEAKLAIGPAIDNGFYYDFDIDFTFTPEMLEKIEKEMSKIIKENLEIERFELPREEAIKLAKDADEPYKVELIEDLPEGEVISFYKQGDFVDLCAGPHMPSTGKIKAIKLLSVAGAYWRGDEKNKMLQRIYGTAFLKKSELEAYLKLLEEAKRRDHRKLGKELDLFSINEEGPGFPFFHPKGMVVRNILENFWREKHTKAGYDEIRTPVILNEELWHRSGHWDHYKENMYFTKIDNENFAIKPMNCPGSILVYKSHLHSYKEFPMRLGELGLVHRHELSGALHGLMRVRCFTQDDAHIFMTKEQIRDEILNVIKLIDDFYKVFGFEYFVELSTRPEDSMGSDEDWEVATNGLKNALEAAGLEYKINEGDGAFYGPKIDFHLKDCIGRTWQCGTIQLDFQMPERFDLTYIGQDGERHRPVMVHRVVFGSIERFIGILIEHFAGAFPTWLAPVQVKVMTITDAQKDYANKVVDKLKENGIRVEFDDRNEKIGYKIREAQLQKVPYMIILGDKEVNENKVAVRSRKEGDLGAIALEEFIQKLNYEIENRVIENSK</sequence>
<dbReference type="FunFam" id="3.30.54.20:FF:000002">
    <property type="entry name" value="Threonine--tRNA ligase"/>
    <property type="match status" value="1"/>
</dbReference>
<keyword evidence="6 13" id="KW-0547">Nucleotide-binding</keyword>
<evidence type="ECO:0000256" key="13">
    <source>
        <dbReference type="HAMAP-Rule" id="MF_00184"/>
    </source>
</evidence>
<dbReference type="Gene3D" id="3.40.50.800">
    <property type="entry name" value="Anticodon-binding domain"/>
    <property type="match status" value="1"/>
</dbReference>
<dbReference type="InterPro" id="IPR006195">
    <property type="entry name" value="aa-tRNA-synth_II"/>
</dbReference>
<evidence type="ECO:0000313" key="17">
    <source>
        <dbReference type="Proteomes" id="UP000528432"/>
    </source>
</evidence>
<keyword evidence="9 13" id="KW-0694">RNA-binding</keyword>
<dbReference type="Pfam" id="PF03129">
    <property type="entry name" value="HGTP_anticodon"/>
    <property type="match status" value="1"/>
</dbReference>
<protein>
    <recommendedName>
        <fullName evidence="13">Threonine--tRNA ligase</fullName>
        <ecNumber evidence="13">6.1.1.3</ecNumber>
    </recommendedName>
    <alternativeName>
        <fullName evidence="13">Threonyl-tRNA synthetase</fullName>
        <shortName evidence="13">ThrRS</shortName>
    </alternativeName>
</protein>
<comment type="subcellular location">
    <subcellularLocation>
        <location evidence="13">Cytoplasm</location>
    </subcellularLocation>
</comment>
<feature type="domain" description="TGS" evidence="15">
    <location>
        <begin position="1"/>
        <end position="61"/>
    </location>
</feature>